<dbReference type="InterPro" id="IPR013099">
    <property type="entry name" value="K_chnl_dom"/>
</dbReference>
<evidence type="ECO:0000313" key="8">
    <source>
        <dbReference type="EMBL" id="KAK7323768.1"/>
    </source>
</evidence>
<name>A0AAN9KYI7_CANGL</name>
<dbReference type="Proteomes" id="UP001367508">
    <property type="component" value="Unassembled WGS sequence"/>
</dbReference>
<feature type="transmembrane region" description="Helical" evidence="6">
    <location>
        <begin position="202"/>
        <end position="220"/>
    </location>
</feature>
<dbReference type="InterPro" id="IPR045319">
    <property type="entry name" value="KAT/AKT"/>
</dbReference>
<dbReference type="PANTHER" id="PTHR45743:SF2">
    <property type="entry name" value="POTASSIUM CHANNEL AKT1"/>
    <property type="match status" value="1"/>
</dbReference>
<dbReference type="GO" id="GO:0034702">
    <property type="term" value="C:monoatomic ion channel complex"/>
    <property type="evidence" value="ECO:0007669"/>
    <property type="project" value="UniProtKB-KW"/>
</dbReference>
<reference evidence="8 9" key="1">
    <citation type="submission" date="2024-01" db="EMBL/GenBank/DDBJ databases">
        <title>The genomes of 5 underutilized Papilionoideae crops provide insights into root nodulation and disease resistanc.</title>
        <authorList>
            <person name="Jiang F."/>
        </authorList>
    </citation>
    <scope>NUCLEOTIDE SEQUENCE [LARGE SCALE GENOMIC DNA]</scope>
    <source>
        <strain evidence="8">LVBAO_FW01</strain>
        <tissue evidence="8">Leaves</tissue>
    </source>
</reference>
<keyword evidence="9" id="KW-1185">Reference proteome</keyword>
<evidence type="ECO:0000256" key="1">
    <source>
        <dbReference type="ARBA" id="ARBA00022538"/>
    </source>
</evidence>
<evidence type="ECO:0000313" key="9">
    <source>
        <dbReference type="Proteomes" id="UP001367508"/>
    </source>
</evidence>
<proteinExistence type="predicted"/>
<sequence>MMIAERGNLRGSHSPLPEELELSRDDDHYSLTTGILPSSGASSNSRIKLKPFIMAPYDRRYKDTTVTPSITDNIVNGSFVVDIVLIFFVTKLPIFSWITGNRLLGSMQEFGWPLMSSLAFLLSLFKRYHLFLSKLMGYSTCFVFGVFEESVLRFLGLRRTKTITTLDSSLWPRYVISIYWSITTLTTVGYGDLHSGNSKEMIFNVLYTIFNLGLTVYLIGNMTDLVVHDTNRKFSDTMQDAMFILDSHQFGIHDLEADLDVAYIGLHLI</sequence>
<comment type="caution">
    <text evidence="8">The sequence shown here is derived from an EMBL/GenBank/DDBJ whole genome shotgun (WGS) entry which is preliminary data.</text>
</comment>
<keyword evidence="4" id="KW-0630">Potassium</keyword>
<evidence type="ECO:0000256" key="5">
    <source>
        <dbReference type="ARBA" id="ARBA00023303"/>
    </source>
</evidence>
<dbReference type="EMBL" id="JAYMYQ010000006">
    <property type="protein sequence ID" value="KAK7323768.1"/>
    <property type="molecule type" value="Genomic_DNA"/>
</dbReference>
<accession>A0AAN9KYI7</accession>
<dbReference type="SUPFAM" id="SSF81324">
    <property type="entry name" value="Voltage-gated potassium channels"/>
    <property type="match status" value="1"/>
</dbReference>
<evidence type="ECO:0000256" key="6">
    <source>
        <dbReference type="SAM" id="Phobius"/>
    </source>
</evidence>
<evidence type="ECO:0000259" key="7">
    <source>
        <dbReference type="Pfam" id="PF07885"/>
    </source>
</evidence>
<keyword evidence="3" id="KW-0851">Voltage-gated channel</keyword>
<keyword evidence="5" id="KW-0407">Ion channel</keyword>
<feature type="domain" description="Potassium channel" evidence="7">
    <location>
        <begin position="171"/>
        <end position="226"/>
    </location>
</feature>
<keyword evidence="6" id="KW-0812">Transmembrane</keyword>
<dbReference type="GO" id="GO:0005249">
    <property type="term" value="F:voltage-gated potassium channel activity"/>
    <property type="evidence" value="ECO:0007669"/>
    <property type="project" value="InterPro"/>
</dbReference>
<evidence type="ECO:0000256" key="2">
    <source>
        <dbReference type="ARBA" id="ARBA00022826"/>
    </source>
</evidence>
<dbReference type="Gene3D" id="1.10.287.70">
    <property type="match status" value="1"/>
</dbReference>
<keyword evidence="6" id="KW-1133">Transmembrane helix</keyword>
<keyword evidence="3" id="KW-0813">Transport</keyword>
<dbReference type="AlphaFoldDB" id="A0AAN9KYI7"/>
<feature type="transmembrane region" description="Helical" evidence="6">
    <location>
        <begin position="79"/>
        <end position="98"/>
    </location>
</feature>
<keyword evidence="1" id="KW-0633">Potassium transport</keyword>
<evidence type="ECO:0000256" key="3">
    <source>
        <dbReference type="ARBA" id="ARBA00022882"/>
    </source>
</evidence>
<evidence type="ECO:0000256" key="4">
    <source>
        <dbReference type="ARBA" id="ARBA00022958"/>
    </source>
</evidence>
<organism evidence="8 9">
    <name type="scientific">Canavalia gladiata</name>
    <name type="common">Sword bean</name>
    <name type="synonym">Dolichos gladiatus</name>
    <dbReference type="NCBI Taxonomy" id="3824"/>
    <lineage>
        <taxon>Eukaryota</taxon>
        <taxon>Viridiplantae</taxon>
        <taxon>Streptophyta</taxon>
        <taxon>Embryophyta</taxon>
        <taxon>Tracheophyta</taxon>
        <taxon>Spermatophyta</taxon>
        <taxon>Magnoliopsida</taxon>
        <taxon>eudicotyledons</taxon>
        <taxon>Gunneridae</taxon>
        <taxon>Pentapetalae</taxon>
        <taxon>rosids</taxon>
        <taxon>fabids</taxon>
        <taxon>Fabales</taxon>
        <taxon>Fabaceae</taxon>
        <taxon>Papilionoideae</taxon>
        <taxon>50 kb inversion clade</taxon>
        <taxon>NPAAA clade</taxon>
        <taxon>indigoferoid/millettioid clade</taxon>
        <taxon>Phaseoleae</taxon>
        <taxon>Canavalia</taxon>
    </lineage>
</organism>
<feature type="transmembrane region" description="Helical" evidence="6">
    <location>
        <begin position="135"/>
        <end position="156"/>
    </location>
</feature>
<protein>
    <recommendedName>
        <fullName evidence="7">Potassium channel domain-containing protein</fullName>
    </recommendedName>
</protein>
<keyword evidence="2" id="KW-0631">Potassium channel</keyword>
<keyword evidence="6" id="KW-0472">Membrane</keyword>
<dbReference type="Pfam" id="PF07885">
    <property type="entry name" value="Ion_trans_2"/>
    <property type="match status" value="1"/>
</dbReference>
<dbReference type="PANTHER" id="PTHR45743">
    <property type="entry name" value="POTASSIUM CHANNEL AKT1"/>
    <property type="match status" value="1"/>
</dbReference>
<feature type="transmembrane region" description="Helical" evidence="6">
    <location>
        <begin position="171"/>
        <end position="190"/>
    </location>
</feature>
<gene>
    <name evidence="8" type="ORF">VNO77_27259</name>
</gene>
<keyword evidence="3" id="KW-0406">Ion transport</keyword>